<sequence>MIRITNRDDGTGGEGGSPLCYGLTQIKFLSTVSTEMIHTTLLPSFLTSHFGKGQRRIHTHVSFVCSPHQTKPTGAHTGSEHTADAAAFDHTILSPQEHSSQADTSMPRRRAGQTHRHVAAGIHVVRDGLTLTPLVDLPVPPPGLPEGHLSLQDVFLIVFRVLHLKHTFRLLAQETLQAMCLGCTDDRNEAPDHATDQHSPNPVICNRYPAGPKYFMKRLVPVPRVLLGV</sequence>
<organism evidence="2 3">
    <name type="scientific">Chloebia gouldiae</name>
    <name type="common">Gouldian finch</name>
    <name type="synonym">Erythrura gouldiae</name>
    <dbReference type="NCBI Taxonomy" id="44316"/>
    <lineage>
        <taxon>Eukaryota</taxon>
        <taxon>Metazoa</taxon>
        <taxon>Chordata</taxon>
        <taxon>Craniata</taxon>
        <taxon>Vertebrata</taxon>
        <taxon>Euteleostomi</taxon>
        <taxon>Archelosauria</taxon>
        <taxon>Archosauria</taxon>
        <taxon>Dinosauria</taxon>
        <taxon>Saurischia</taxon>
        <taxon>Theropoda</taxon>
        <taxon>Coelurosauria</taxon>
        <taxon>Aves</taxon>
        <taxon>Neognathae</taxon>
        <taxon>Neoaves</taxon>
        <taxon>Telluraves</taxon>
        <taxon>Australaves</taxon>
        <taxon>Passeriformes</taxon>
        <taxon>Passeroidea</taxon>
        <taxon>Passeridae</taxon>
        <taxon>Chloebia</taxon>
    </lineage>
</organism>
<reference evidence="2 3" key="1">
    <citation type="journal article" date="2018" name="Proc. R. Soc. B">
        <title>A non-coding region near Follistatin controls head colour polymorphism in the Gouldian finch.</title>
        <authorList>
            <person name="Toomey M.B."/>
            <person name="Marques C.I."/>
            <person name="Andrade P."/>
            <person name="Araujo P.M."/>
            <person name="Sabatino S."/>
            <person name="Gazda M.A."/>
            <person name="Afonso S."/>
            <person name="Lopes R.J."/>
            <person name="Corbo J.C."/>
            <person name="Carneiro M."/>
        </authorList>
    </citation>
    <scope>NUCLEOTIDE SEQUENCE [LARGE SCALE GENOMIC DNA]</scope>
    <source>
        <strain evidence="2">Red01</strain>
        <tissue evidence="2">Muscle</tissue>
    </source>
</reference>
<dbReference type="AlphaFoldDB" id="A0A3L8SJT0"/>
<evidence type="ECO:0000313" key="2">
    <source>
        <dbReference type="EMBL" id="RLW02828.1"/>
    </source>
</evidence>
<feature type="region of interest" description="Disordered" evidence="1">
    <location>
        <begin position="96"/>
        <end position="115"/>
    </location>
</feature>
<dbReference type="EMBL" id="QUSF01000017">
    <property type="protein sequence ID" value="RLW02828.1"/>
    <property type="molecule type" value="Genomic_DNA"/>
</dbReference>
<protein>
    <submittedName>
        <fullName evidence="2">Uncharacterized protein</fullName>
    </submittedName>
</protein>
<comment type="caution">
    <text evidence="2">The sequence shown here is derived from an EMBL/GenBank/DDBJ whole genome shotgun (WGS) entry which is preliminary data.</text>
</comment>
<gene>
    <name evidence="2" type="ORF">DV515_00006947</name>
</gene>
<name>A0A3L8SJT0_CHLGU</name>
<dbReference type="Proteomes" id="UP000276834">
    <property type="component" value="Unassembled WGS sequence"/>
</dbReference>
<proteinExistence type="predicted"/>
<evidence type="ECO:0000256" key="1">
    <source>
        <dbReference type="SAM" id="MobiDB-lite"/>
    </source>
</evidence>
<accession>A0A3L8SJT0</accession>
<keyword evidence="3" id="KW-1185">Reference proteome</keyword>
<evidence type="ECO:0000313" key="3">
    <source>
        <dbReference type="Proteomes" id="UP000276834"/>
    </source>
</evidence>